<reference evidence="1" key="1">
    <citation type="submission" date="2014-09" db="EMBL/GenBank/DDBJ databases">
        <authorList>
            <person name="Magalhaes I.L.F."/>
            <person name="Oliveira U."/>
            <person name="Santos F.R."/>
            <person name="Vidigal T.H.D.A."/>
            <person name="Brescovit A.D."/>
            <person name="Santos A.J."/>
        </authorList>
    </citation>
    <scope>NUCLEOTIDE SEQUENCE</scope>
    <source>
        <tissue evidence="1">Shoot tissue taken approximately 20 cm above the soil surface</tissue>
    </source>
</reference>
<organism evidence="1">
    <name type="scientific">Arundo donax</name>
    <name type="common">Giant reed</name>
    <name type="synonym">Donax arundinaceus</name>
    <dbReference type="NCBI Taxonomy" id="35708"/>
    <lineage>
        <taxon>Eukaryota</taxon>
        <taxon>Viridiplantae</taxon>
        <taxon>Streptophyta</taxon>
        <taxon>Embryophyta</taxon>
        <taxon>Tracheophyta</taxon>
        <taxon>Spermatophyta</taxon>
        <taxon>Magnoliopsida</taxon>
        <taxon>Liliopsida</taxon>
        <taxon>Poales</taxon>
        <taxon>Poaceae</taxon>
        <taxon>PACMAD clade</taxon>
        <taxon>Arundinoideae</taxon>
        <taxon>Arundineae</taxon>
        <taxon>Arundo</taxon>
    </lineage>
</organism>
<reference evidence="1" key="2">
    <citation type="journal article" date="2015" name="Data Brief">
        <title>Shoot transcriptome of the giant reed, Arundo donax.</title>
        <authorList>
            <person name="Barrero R.A."/>
            <person name="Guerrero F.D."/>
            <person name="Moolhuijzen P."/>
            <person name="Goolsby J.A."/>
            <person name="Tidwell J."/>
            <person name="Bellgard S.E."/>
            <person name="Bellgard M.I."/>
        </authorList>
    </citation>
    <scope>NUCLEOTIDE SEQUENCE</scope>
    <source>
        <tissue evidence="1">Shoot tissue taken approximately 20 cm above the soil surface</tissue>
    </source>
</reference>
<accession>A0A0A9G539</accession>
<name>A0A0A9G539_ARUDO</name>
<protein>
    <submittedName>
        <fullName evidence="1">Uncharacterized protein</fullName>
    </submittedName>
</protein>
<sequence length="78" mass="8634">MFPLKIAVVMNLKHLEELLPRMRVSLVFPCQSSPLLNLVCILIISSGLSCEEISKSSAIETVACFLSWDDTASESQLH</sequence>
<dbReference type="EMBL" id="GBRH01180265">
    <property type="protein sequence ID" value="JAE17631.1"/>
    <property type="molecule type" value="Transcribed_RNA"/>
</dbReference>
<proteinExistence type="predicted"/>
<dbReference type="AlphaFoldDB" id="A0A0A9G539"/>
<evidence type="ECO:0000313" key="1">
    <source>
        <dbReference type="EMBL" id="JAE17631.1"/>
    </source>
</evidence>